<feature type="transmembrane region" description="Helical" evidence="1">
    <location>
        <begin position="23"/>
        <end position="46"/>
    </location>
</feature>
<dbReference type="Proteomes" id="UP000585050">
    <property type="component" value="Unassembled WGS sequence"/>
</dbReference>
<dbReference type="RefSeq" id="WP_168884623.1">
    <property type="nucleotide sequence ID" value="NZ_JABAIL010000008.1"/>
</dbReference>
<evidence type="ECO:0000256" key="1">
    <source>
        <dbReference type="SAM" id="Phobius"/>
    </source>
</evidence>
<organism evidence="2 3">
    <name type="scientific">Flammeovirga agarivorans</name>
    <dbReference type="NCBI Taxonomy" id="2726742"/>
    <lineage>
        <taxon>Bacteria</taxon>
        <taxon>Pseudomonadati</taxon>
        <taxon>Bacteroidota</taxon>
        <taxon>Cytophagia</taxon>
        <taxon>Cytophagales</taxon>
        <taxon>Flammeovirgaceae</taxon>
        <taxon>Flammeovirga</taxon>
    </lineage>
</organism>
<keyword evidence="1" id="KW-0812">Transmembrane</keyword>
<keyword evidence="3" id="KW-1185">Reference proteome</keyword>
<dbReference type="EMBL" id="JABAIL010000008">
    <property type="protein sequence ID" value="NLR93917.1"/>
    <property type="molecule type" value="Genomic_DNA"/>
</dbReference>
<feature type="transmembrane region" description="Helical" evidence="1">
    <location>
        <begin position="66"/>
        <end position="87"/>
    </location>
</feature>
<evidence type="ECO:0000313" key="2">
    <source>
        <dbReference type="EMBL" id="NLR93917.1"/>
    </source>
</evidence>
<gene>
    <name evidence="2" type="ORF">HGP29_22135</name>
</gene>
<comment type="caution">
    <text evidence="2">The sequence shown here is derived from an EMBL/GenBank/DDBJ whole genome shotgun (WGS) entry which is preliminary data.</text>
</comment>
<keyword evidence="1" id="KW-1133">Transmembrane helix</keyword>
<dbReference type="AlphaFoldDB" id="A0A7X8XY64"/>
<reference evidence="2 3" key="1">
    <citation type="submission" date="2020-04" db="EMBL/GenBank/DDBJ databases">
        <title>Flammeovirga sp. SR4, a novel species isolated from seawater.</title>
        <authorList>
            <person name="Wang X."/>
        </authorList>
    </citation>
    <scope>NUCLEOTIDE SEQUENCE [LARGE SCALE GENOMIC DNA]</scope>
    <source>
        <strain evidence="2 3">SR4</strain>
    </source>
</reference>
<proteinExistence type="predicted"/>
<sequence>MRTLKVDNKWLSLERTQKIIRELSVLVIILGILIQFLGLFSVMQAIEAVGSVPLDLLAGGFAVSLLPTLYSLLFSVIGRTSLVFFTIRNR</sequence>
<evidence type="ECO:0000313" key="3">
    <source>
        <dbReference type="Proteomes" id="UP000585050"/>
    </source>
</evidence>
<keyword evidence="1" id="KW-0472">Membrane</keyword>
<accession>A0A7X8XY64</accession>
<protein>
    <submittedName>
        <fullName evidence="2">Uncharacterized protein</fullName>
    </submittedName>
</protein>
<name>A0A7X8XY64_9BACT</name>